<dbReference type="RefSeq" id="WP_191829514.1">
    <property type="nucleotide sequence ID" value="NZ_JACYHB010000010.1"/>
</dbReference>
<feature type="compositionally biased region" description="Polar residues" evidence="1">
    <location>
        <begin position="352"/>
        <end position="362"/>
    </location>
</feature>
<protein>
    <submittedName>
        <fullName evidence="3">Zinc-binding metallopeptidase</fullName>
    </submittedName>
</protein>
<proteinExistence type="predicted"/>
<reference evidence="3" key="2">
    <citation type="submission" date="2020-09" db="EMBL/GenBank/DDBJ databases">
        <authorList>
            <person name="Yu Y."/>
        </authorList>
    </citation>
    <scope>NUCLEOTIDE SEQUENCE</scope>
    <source>
        <strain evidence="3">KCTC 49039</strain>
    </source>
</reference>
<evidence type="ECO:0000313" key="3">
    <source>
        <dbReference type="EMBL" id="MBD8079933.1"/>
    </source>
</evidence>
<comment type="caution">
    <text evidence="3">The sequence shown here is derived from an EMBL/GenBank/DDBJ whole genome shotgun (WGS) entry which is preliminary data.</text>
</comment>
<dbReference type="Gene3D" id="3.40.390.70">
    <property type="match status" value="1"/>
</dbReference>
<dbReference type="InterPro" id="IPR011201">
    <property type="entry name" value="Zinc-ribbon_6_bact"/>
</dbReference>
<accession>A0A927J163</accession>
<reference evidence="3" key="1">
    <citation type="journal article" date="2018" name="Curr. Microbiol.">
        <title>Cellulosimicrobium arenosum sp. nov., Isolated from Marine Sediment Sand.</title>
        <authorList>
            <person name="Oh M."/>
            <person name="Kim J.H."/>
            <person name="Yoon J.H."/>
            <person name="Schumann P."/>
            <person name="Kim W."/>
        </authorList>
    </citation>
    <scope>NUCLEOTIDE SEQUENCE</scope>
    <source>
        <strain evidence="3">KCTC 49039</strain>
    </source>
</reference>
<feature type="region of interest" description="Disordered" evidence="1">
    <location>
        <begin position="352"/>
        <end position="385"/>
    </location>
</feature>
<dbReference type="EMBL" id="JACYHB010000010">
    <property type="protein sequence ID" value="MBD8079933.1"/>
    <property type="molecule type" value="Genomic_DNA"/>
</dbReference>
<keyword evidence="4" id="KW-1185">Reference proteome</keyword>
<gene>
    <name evidence="3" type="ORF">IF651_12795</name>
</gene>
<dbReference type="PIRSF" id="PIRSF012641">
    <property type="entry name" value="UCP012641"/>
    <property type="match status" value="1"/>
</dbReference>
<feature type="domain" description="Zinc-ribbon" evidence="2">
    <location>
        <begin position="4"/>
        <end position="86"/>
    </location>
</feature>
<dbReference type="AlphaFoldDB" id="A0A927J163"/>
<dbReference type="Pfam" id="PF10005">
    <property type="entry name" value="Zn_ribbon_DZR_6"/>
    <property type="match status" value="1"/>
</dbReference>
<organism evidence="3 4">
    <name type="scientific">Cellulosimicrobium arenosum</name>
    <dbReference type="NCBI Taxonomy" id="2708133"/>
    <lineage>
        <taxon>Bacteria</taxon>
        <taxon>Bacillati</taxon>
        <taxon>Actinomycetota</taxon>
        <taxon>Actinomycetes</taxon>
        <taxon>Micrococcales</taxon>
        <taxon>Promicromonosporaceae</taxon>
        <taxon>Cellulosimicrobium</taxon>
    </lineage>
</organism>
<dbReference type="Pfam" id="PF15887">
    <property type="entry name" value="Peptidase_Mx"/>
    <property type="match status" value="1"/>
</dbReference>
<evidence type="ECO:0000259" key="2">
    <source>
        <dbReference type="Pfam" id="PF10005"/>
    </source>
</evidence>
<dbReference type="Proteomes" id="UP000610846">
    <property type="component" value="Unassembled WGS sequence"/>
</dbReference>
<sequence length="385" mass="42224">MRAFSCSRCGSLVGFEDPTCVSCGSTLGYVHGIDRMRALDDDGRARWEGVPRILCANQPLGCNWLVPEGPELEAFCVACRLVRRHPSPGDDLATDQYAAALVAERRLLFQVLENDLPITSYAERDGGLAFDLLSSTTGDPVTIGHADGVVTIDLSETGDAYRESLRVELGEPYRTMLGHFRHETGHYYWQELVSSSPALLARCRELFGDDTADYQQAIDRHYAHGAPDGWRAEFISEYATMHPYEDFAESWAHYLHITDTLQTAASFGMNLGGLIGDKLAPELRGSLATHPAFSVTGYREATMEEILTLWHPLAIAFNQINRSMGKNDLYPFVLTEPVRAKLAFVHEVVSGQSHSTGTSSNVGHDATTATSSDDRSSTGRANATS</sequence>
<dbReference type="InterPro" id="IPR031321">
    <property type="entry name" value="UCP012641"/>
</dbReference>
<evidence type="ECO:0000256" key="1">
    <source>
        <dbReference type="SAM" id="MobiDB-lite"/>
    </source>
</evidence>
<name>A0A927J163_9MICO</name>
<evidence type="ECO:0000313" key="4">
    <source>
        <dbReference type="Proteomes" id="UP000610846"/>
    </source>
</evidence>